<dbReference type="OrthoDB" id="194358at2759"/>
<reference evidence="2" key="1">
    <citation type="journal article" date="2020" name="Stud. Mycol.">
        <title>101 Dothideomycetes genomes: a test case for predicting lifestyles and emergence of pathogens.</title>
        <authorList>
            <person name="Haridas S."/>
            <person name="Albert R."/>
            <person name="Binder M."/>
            <person name="Bloem J."/>
            <person name="Labutti K."/>
            <person name="Salamov A."/>
            <person name="Andreopoulos B."/>
            <person name="Baker S."/>
            <person name="Barry K."/>
            <person name="Bills G."/>
            <person name="Bluhm B."/>
            <person name="Cannon C."/>
            <person name="Castanera R."/>
            <person name="Culley D."/>
            <person name="Daum C."/>
            <person name="Ezra D."/>
            <person name="Gonzalez J."/>
            <person name="Henrissat B."/>
            <person name="Kuo A."/>
            <person name="Liang C."/>
            <person name="Lipzen A."/>
            <person name="Lutzoni F."/>
            <person name="Magnuson J."/>
            <person name="Mondo S."/>
            <person name="Nolan M."/>
            <person name="Ohm R."/>
            <person name="Pangilinan J."/>
            <person name="Park H.-J."/>
            <person name="Ramirez L."/>
            <person name="Alfaro M."/>
            <person name="Sun H."/>
            <person name="Tritt A."/>
            <person name="Yoshinaga Y."/>
            <person name="Zwiers L.-H."/>
            <person name="Turgeon B."/>
            <person name="Goodwin S."/>
            <person name="Spatafora J."/>
            <person name="Crous P."/>
            <person name="Grigoriev I."/>
        </authorList>
    </citation>
    <scope>NUCLEOTIDE SEQUENCE</scope>
    <source>
        <strain evidence="2">CBS 123094</strain>
    </source>
</reference>
<feature type="non-terminal residue" evidence="2">
    <location>
        <position position="169"/>
    </location>
</feature>
<dbReference type="Pfam" id="PF06985">
    <property type="entry name" value="HET"/>
    <property type="match status" value="1"/>
</dbReference>
<evidence type="ECO:0000259" key="1">
    <source>
        <dbReference type="Pfam" id="PF06985"/>
    </source>
</evidence>
<dbReference type="InterPro" id="IPR010730">
    <property type="entry name" value="HET"/>
</dbReference>
<dbReference type="Proteomes" id="UP000799779">
    <property type="component" value="Unassembled WGS sequence"/>
</dbReference>
<dbReference type="PANTHER" id="PTHR24148">
    <property type="entry name" value="ANKYRIN REPEAT DOMAIN-CONTAINING PROTEIN 39 HOMOLOG-RELATED"/>
    <property type="match status" value="1"/>
</dbReference>
<dbReference type="InterPro" id="IPR052895">
    <property type="entry name" value="HetReg/Transcr_Mod"/>
</dbReference>
<evidence type="ECO:0000313" key="3">
    <source>
        <dbReference type="Proteomes" id="UP000799779"/>
    </source>
</evidence>
<gene>
    <name evidence="2" type="ORF">P154DRAFT_443836</name>
</gene>
<accession>A0A6A5W311</accession>
<keyword evidence="3" id="KW-1185">Reference proteome</keyword>
<protein>
    <recommendedName>
        <fullName evidence="1">Heterokaryon incompatibility domain-containing protein</fullName>
    </recommendedName>
</protein>
<feature type="domain" description="Heterokaryon incompatibility" evidence="1">
    <location>
        <begin position="46"/>
        <end position="146"/>
    </location>
</feature>
<sequence>MEAHSHQPLDARQNQIRLLSVDRNLTSTAKVQCHLEAFNLDDAPNFSALSYRWEYPEPSDTQLPSPKVSRSIVVNGKTFPVSENLANFLDVFHKQPQNKPIWLWIDQICINQRDVFERNHQVKRMSTIYSQCETVIIWLAKASDAYVGALKDPYFTRVWVVQEVLLARH</sequence>
<dbReference type="AlphaFoldDB" id="A0A6A5W311"/>
<name>A0A6A5W311_9PLEO</name>
<proteinExistence type="predicted"/>
<organism evidence="2 3">
    <name type="scientific">Amniculicola lignicola CBS 123094</name>
    <dbReference type="NCBI Taxonomy" id="1392246"/>
    <lineage>
        <taxon>Eukaryota</taxon>
        <taxon>Fungi</taxon>
        <taxon>Dikarya</taxon>
        <taxon>Ascomycota</taxon>
        <taxon>Pezizomycotina</taxon>
        <taxon>Dothideomycetes</taxon>
        <taxon>Pleosporomycetidae</taxon>
        <taxon>Pleosporales</taxon>
        <taxon>Amniculicolaceae</taxon>
        <taxon>Amniculicola</taxon>
    </lineage>
</organism>
<dbReference type="PANTHER" id="PTHR24148:SF73">
    <property type="entry name" value="HET DOMAIN PROTEIN (AFU_ORTHOLOGUE AFUA_8G01020)"/>
    <property type="match status" value="1"/>
</dbReference>
<dbReference type="EMBL" id="ML977627">
    <property type="protein sequence ID" value="KAF1996292.1"/>
    <property type="molecule type" value="Genomic_DNA"/>
</dbReference>
<evidence type="ECO:0000313" key="2">
    <source>
        <dbReference type="EMBL" id="KAF1996292.1"/>
    </source>
</evidence>